<feature type="signal peptide" evidence="6">
    <location>
        <begin position="1"/>
        <end position="18"/>
    </location>
</feature>
<comment type="subcellular location">
    <subcellularLocation>
        <location evidence="1">Secreted</location>
    </subcellularLocation>
</comment>
<evidence type="ECO:0000313" key="9">
    <source>
        <dbReference type="Proteomes" id="UP001153712"/>
    </source>
</evidence>
<dbReference type="PROSITE" id="PS50279">
    <property type="entry name" value="BPTI_KUNITZ_2"/>
    <property type="match status" value="1"/>
</dbReference>
<evidence type="ECO:0000313" key="8">
    <source>
        <dbReference type="EMBL" id="CAG9853554.1"/>
    </source>
</evidence>
<evidence type="ECO:0000256" key="1">
    <source>
        <dbReference type="ARBA" id="ARBA00004613"/>
    </source>
</evidence>
<dbReference type="InterPro" id="IPR036880">
    <property type="entry name" value="Kunitz_BPTI_sf"/>
</dbReference>
<organism evidence="8 9">
    <name type="scientific">Phyllotreta striolata</name>
    <name type="common">Striped flea beetle</name>
    <name type="synonym">Crioceris striolata</name>
    <dbReference type="NCBI Taxonomy" id="444603"/>
    <lineage>
        <taxon>Eukaryota</taxon>
        <taxon>Metazoa</taxon>
        <taxon>Ecdysozoa</taxon>
        <taxon>Arthropoda</taxon>
        <taxon>Hexapoda</taxon>
        <taxon>Insecta</taxon>
        <taxon>Pterygota</taxon>
        <taxon>Neoptera</taxon>
        <taxon>Endopterygota</taxon>
        <taxon>Coleoptera</taxon>
        <taxon>Polyphaga</taxon>
        <taxon>Cucujiformia</taxon>
        <taxon>Chrysomeloidea</taxon>
        <taxon>Chrysomelidae</taxon>
        <taxon>Galerucinae</taxon>
        <taxon>Alticini</taxon>
        <taxon>Phyllotreta</taxon>
    </lineage>
</organism>
<evidence type="ECO:0000256" key="4">
    <source>
        <dbReference type="ARBA" id="ARBA00022900"/>
    </source>
</evidence>
<dbReference type="GO" id="GO:0004867">
    <property type="term" value="F:serine-type endopeptidase inhibitor activity"/>
    <property type="evidence" value="ECO:0007669"/>
    <property type="project" value="UniProtKB-KW"/>
</dbReference>
<evidence type="ECO:0000256" key="5">
    <source>
        <dbReference type="ARBA" id="ARBA00023157"/>
    </source>
</evidence>
<keyword evidence="4" id="KW-0722">Serine protease inhibitor</keyword>
<accession>A0A9N9T912</accession>
<dbReference type="PANTHER" id="PTHR10083:SF381">
    <property type="entry name" value="BPTI_KUNITZ INHIBITOR DOMAIN-CONTAINING PROTEIN"/>
    <property type="match status" value="1"/>
</dbReference>
<proteinExistence type="predicted"/>
<keyword evidence="9" id="KW-1185">Reference proteome</keyword>
<sequence>MFFKKFCIIILCLTNVISKKHIFFQQDCFQPPEEGFPCKGYFEVWTWDYRYKDCVPQTYGGCNPSKNNFHTKEKCLKVAKPICSIKSMPMKALLQPFQNYPIIYFTNNNDYIN</sequence>
<evidence type="ECO:0000256" key="3">
    <source>
        <dbReference type="ARBA" id="ARBA00022690"/>
    </source>
</evidence>
<dbReference type="GO" id="GO:0005615">
    <property type="term" value="C:extracellular space"/>
    <property type="evidence" value="ECO:0007669"/>
    <property type="project" value="TreeGrafter"/>
</dbReference>
<evidence type="ECO:0000256" key="6">
    <source>
        <dbReference type="SAM" id="SignalP"/>
    </source>
</evidence>
<keyword evidence="3" id="KW-0646">Protease inhibitor</keyword>
<gene>
    <name evidence="8" type="ORF">PHYEVI_LOCUS29</name>
</gene>
<feature type="chain" id="PRO_5040324790" description="BPTI/Kunitz inhibitor domain-containing protein" evidence="6">
    <location>
        <begin position="19"/>
        <end position="113"/>
    </location>
</feature>
<protein>
    <recommendedName>
        <fullName evidence="7">BPTI/Kunitz inhibitor domain-containing protein</fullName>
    </recommendedName>
</protein>
<dbReference type="EMBL" id="OU900094">
    <property type="protein sequence ID" value="CAG9853554.1"/>
    <property type="molecule type" value="Genomic_DNA"/>
</dbReference>
<dbReference type="Proteomes" id="UP001153712">
    <property type="component" value="Chromosome 1"/>
</dbReference>
<dbReference type="Gene3D" id="4.10.410.10">
    <property type="entry name" value="Pancreatic trypsin inhibitor Kunitz domain"/>
    <property type="match status" value="1"/>
</dbReference>
<keyword evidence="5" id="KW-1015">Disulfide bond</keyword>
<dbReference type="SMART" id="SM00131">
    <property type="entry name" value="KU"/>
    <property type="match status" value="1"/>
</dbReference>
<dbReference type="AlphaFoldDB" id="A0A9N9T912"/>
<name>A0A9N9T912_PHYSR</name>
<dbReference type="OrthoDB" id="6775666at2759"/>
<keyword evidence="2" id="KW-0964">Secreted</keyword>
<dbReference type="SUPFAM" id="SSF57362">
    <property type="entry name" value="BPTI-like"/>
    <property type="match status" value="1"/>
</dbReference>
<dbReference type="CDD" id="cd00109">
    <property type="entry name" value="Kunitz-type"/>
    <property type="match status" value="1"/>
</dbReference>
<dbReference type="PANTHER" id="PTHR10083">
    <property type="entry name" value="KUNITZ-TYPE PROTEASE INHIBITOR-RELATED"/>
    <property type="match status" value="1"/>
</dbReference>
<dbReference type="InterPro" id="IPR050098">
    <property type="entry name" value="TFPI/VKTCI-like"/>
</dbReference>
<evidence type="ECO:0000256" key="2">
    <source>
        <dbReference type="ARBA" id="ARBA00022525"/>
    </source>
</evidence>
<evidence type="ECO:0000259" key="7">
    <source>
        <dbReference type="PROSITE" id="PS50279"/>
    </source>
</evidence>
<keyword evidence="6" id="KW-0732">Signal</keyword>
<feature type="domain" description="BPTI/Kunitz inhibitor" evidence="7">
    <location>
        <begin position="28"/>
        <end position="79"/>
    </location>
</feature>
<dbReference type="InterPro" id="IPR002223">
    <property type="entry name" value="Kunitz_BPTI"/>
</dbReference>
<reference evidence="8" key="1">
    <citation type="submission" date="2022-01" db="EMBL/GenBank/DDBJ databases">
        <authorList>
            <person name="King R."/>
        </authorList>
    </citation>
    <scope>NUCLEOTIDE SEQUENCE</scope>
</reference>
<dbReference type="Pfam" id="PF00014">
    <property type="entry name" value="Kunitz_BPTI"/>
    <property type="match status" value="1"/>
</dbReference>